<feature type="transmembrane region" description="Helical" evidence="7">
    <location>
        <begin position="138"/>
        <end position="161"/>
    </location>
</feature>
<reference evidence="10" key="1">
    <citation type="submission" date="2016-11" db="EMBL/GenBank/DDBJ databases">
        <authorList>
            <person name="Varghese N."/>
            <person name="Submissions S."/>
        </authorList>
    </citation>
    <scope>NUCLEOTIDE SEQUENCE [LARGE SCALE GENOMIC DNA]</scope>
    <source>
        <strain evidence="10">DSM 27370</strain>
    </source>
</reference>
<feature type="transmembrane region" description="Helical" evidence="7">
    <location>
        <begin position="49"/>
        <end position="69"/>
    </location>
</feature>
<dbReference type="InterPro" id="IPR004638">
    <property type="entry name" value="EmrB-like"/>
</dbReference>
<comment type="subcellular location">
    <subcellularLocation>
        <location evidence="1">Cell membrane</location>
        <topology evidence="1">Multi-pass membrane protein</topology>
    </subcellularLocation>
</comment>
<dbReference type="EMBL" id="FQUC01000005">
    <property type="protein sequence ID" value="SHF32066.1"/>
    <property type="molecule type" value="Genomic_DNA"/>
</dbReference>
<dbReference type="Proteomes" id="UP000184480">
    <property type="component" value="Unassembled WGS sequence"/>
</dbReference>
<feature type="transmembrane region" description="Helical" evidence="7">
    <location>
        <begin position="167"/>
        <end position="189"/>
    </location>
</feature>
<feature type="transmembrane region" description="Helical" evidence="7">
    <location>
        <begin position="15"/>
        <end position="37"/>
    </location>
</feature>
<feature type="transmembrane region" description="Helical" evidence="7">
    <location>
        <begin position="397"/>
        <end position="417"/>
    </location>
</feature>
<dbReference type="OrthoDB" id="9807274at2"/>
<evidence type="ECO:0000256" key="1">
    <source>
        <dbReference type="ARBA" id="ARBA00004651"/>
    </source>
</evidence>
<evidence type="ECO:0000259" key="8">
    <source>
        <dbReference type="PROSITE" id="PS50850"/>
    </source>
</evidence>
<accession>A0A1M5APH6</accession>
<dbReference type="PANTHER" id="PTHR42718">
    <property type="entry name" value="MAJOR FACILITATOR SUPERFAMILY MULTIDRUG TRANSPORTER MFSC"/>
    <property type="match status" value="1"/>
</dbReference>
<dbReference type="InterPro" id="IPR020846">
    <property type="entry name" value="MFS_dom"/>
</dbReference>
<feature type="transmembrane region" description="Helical" evidence="7">
    <location>
        <begin position="304"/>
        <end position="321"/>
    </location>
</feature>
<feature type="transmembrane region" description="Helical" evidence="7">
    <location>
        <begin position="357"/>
        <end position="376"/>
    </location>
</feature>
<gene>
    <name evidence="9" type="ORF">SAMN05444362_105118</name>
</gene>
<dbReference type="Gene3D" id="1.20.1720.10">
    <property type="entry name" value="Multidrug resistance protein D"/>
    <property type="match status" value="1"/>
</dbReference>
<feature type="transmembrane region" description="Helical" evidence="7">
    <location>
        <begin position="333"/>
        <end position="351"/>
    </location>
</feature>
<dbReference type="GO" id="GO:0005886">
    <property type="term" value="C:plasma membrane"/>
    <property type="evidence" value="ECO:0007669"/>
    <property type="project" value="UniProtKB-SubCell"/>
</dbReference>
<evidence type="ECO:0000256" key="6">
    <source>
        <dbReference type="ARBA" id="ARBA00023136"/>
    </source>
</evidence>
<evidence type="ECO:0000313" key="10">
    <source>
        <dbReference type="Proteomes" id="UP000184480"/>
    </source>
</evidence>
<feature type="transmembrane region" description="Helical" evidence="7">
    <location>
        <begin position="437"/>
        <end position="456"/>
    </location>
</feature>
<feature type="transmembrane region" description="Helical" evidence="7">
    <location>
        <begin position="201"/>
        <end position="222"/>
    </location>
</feature>
<evidence type="ECO:0000256" key="2">
    <source>
        <dbReference type="ARBA" id="ARBA00022448"/>
    </source>
</evidence>
<dbReference type="PANTHER" id="PTHR42718:SF46">
    <property type="entry name" value="BLR6921 PROTEIN"/>
    <property type="match status" value="1"/>
</dbReference>
<sequence>MLSENSTESDISPKLPWLAAMAMFMQSLDGTILNTALPTIALDLNHSQLSMQAVVVSYALTLALLIPVSGWLSDKYGTKRIFSIAVFLFTLGSFTCAISSTFNELVASRVLQAIGGSMMVPVSRLALLYAYPKNKLLAVMNFVTMPGLVGPLIGPVLGGWIVDIASWHWIFLINIPIGITGLIFAQYVMPNFTRLGKRFDLIGFILFSVGLISLSLVLEVGGGETIDWGALAVILSIAVVFGALYIWYARRVNYPIINLSLFKIRTLRIGLIGNLCTRLGIGSLPFLLPQMLQIAFLRSSTESGMIMMASAIATIFAKSQVVPLVKRFGYKKVLISNTVILAVVISMFALPDKTTPIFLLIPVLLVYGCVNSIQMSTMNTIALADLTPDVASGGNSLLAIMQQLSISFGVSVGALILRSTESASWLTGGEIGMSFKATFVILGGMTLLSALIFTQLKSSDGDDISGHK</sequence>
<feature type="transmembrane region" description="Helical" evidence="7">
    <location>
        <begin position="228"/>
        <end position="248"/>
    </location>
</feature>
<feature type="transmembrane region" description="Helical" evidence="7">
    <location>
        <begin position="269"/>
        <end position="292"/>
    </location>
</feature>
<keyword evidence="2" id="KW-0813">Transport</keyword>
<evidence type="ECO:0000256" key="5">
    <source>
        <dbReference type="ARBA" id="ARBA00022989"/>
    </source>
</evidence>
<dbReference type="STRING" id="1346286.SAMN05444362_105118"/>
<dbReference type="AlphaFoldDB" id="A0A1M5APH6"/>
<keyword evidence="3" id="KW-1003">Cell membrane</keyword>
<dbReference type="CDD" id="cd17503">
    <property type="entry name" value="MFS_LmrB_MDR_like"/>
    <property type="match status" value="1"/>
</dbReference>
<feature type="transmembrane region" description="Helical" evidence="7">
    <location>
        <begin position="81"/>
        <end position="102"/>
    </location>
</feature>
<protein>
    <submittedName>
        <fullName evidence="9">Drug resistance transporter, EmrB/QacA subfamily</fullName>
    </submittedName>
</protein>
<dbReference type="Pfam" id="PF07690">
    <property type="entry name" value="MFS_1"/>
    <property type="match status" value="2"/>
</dbReference>
<dbReference type="RefSeq" id="WP_062182385.1">
    <property type="nucleotide sequence ID" value="NZ_BBXL01000017.1"/>
</dbReference>
<keyword evidence="5 7" id="KW-1133">Transmembrane helix</keyword>
<proteinExistence type="predicted"/>
<keyword evidence="10" id="KW-1185">Reference proteome</keyword>
<keyword evidence="4 7" id="KW-0812">Transmembrane</keyword>
<dbReference type="Gene3D" id="1.20.1250.20">
    <property type="entry name" value="MFS general substrate transporter like domains"/>
    <property type="match status" value="1"/>
</dbReference>
<feature type="domain" description="Major facilitator superfamily (MFS) profile" evidence="8">
    <location>
        <begin position="15"/>
        <end position="461"/>
    </location>
</feature>
<evidence type="ECO:0000313" key="9">
    <source>
        <dbReference type="EMBL" id="SHF32066.1"/>
    </source>
</evidence>
<evidence type="ECO:0000256" key="4">
    <source>
        <dbReference type="ARBA" id="ARBA00022692"/>
    </source>
</evidence>
<dbReference type="GO" id="GO:0022857">
    <property type="term" value="F:transmembrane transporter activity"/>
    <property type="evidence" value="ECO:0007669"/>
    <property type="project" value="InterPro"/>
</dbReference>
<evidence type="ECO:0000256" key="3">
    <source>
        <dbReference type="ARBA" id="ARBA00022475"/>
    </source>
</evidence>
<dbReference type="InterPro" id="IPR036259">
    <property type="entry name" value="MFS_trans_sf"/>
</dbReference>
<organism evidence="9 10">
    <name type="scientific">Dysgonomonas macrotermitis</name>
    <dbReference type="NCBI Taxonomy" id="1346286"/>
    <lineage>
        <taxon>Bacteria</taxon>
        <taxon>Pseudomonadati</taxon>
        <taxon>Bacteroidota</taxon>
        <taxon>Bacteroidia</taxon>
        <taxon>Bacteroidales</taxon>
        <taxon>Dysgonomonadaceae</taxon>
        <taxon>Dysgonomonas</taxon>
    </lineage>
</organism>
<name>A0A1M5APH6_9BACT</name>
<dbReference type="PROSITE" id="PS50850">
    <property type="entry name" value="MFS"/>
    <property type="match status" value="1"/>
</dbReference>
<keyword evidence="6 7" id="KW-0472">Membrane</keyword>
<dbReference type="SUPFAM" id="SSF103473">
    <property type="entry name" value="MFS general substrate transporter"/>
    <property type="match status" value="1"/>
</dbReference>
<dbReference type="NCBIfam" id="TIGR00711">
    <property type="entry name" value="efflux_EmrB"/>
    <property type="match status" value="1"/>
</dbReference>
<dbReference type="InterPro" id="IPR011701">
    <property type="entry name" value="MFS"/>
</dbReference>
<evidence type="ECO:0000256" key="7">
    <source>
        <dbReference type="SAM" id="Phobius"/>
    </source>
</evidence>